<dbReference type="GO" id="GO:0005543">
    <property type="term" value="F:phospholipid binding"/>
    <property type="evidence" value="ECO:0007669"/>
    <property type="project" value="TreeGrafter"/>
</dbReference>
<evidence type="ECO:0000313" key="3">
    <source>
        <dbReference type="Proteomes" id="UP000006310"/>
    </source>
</evidence>
<dbReference type="AlphaFoldDB" id="J7S0L6"/>
<reference evidence="3" key="2">
    <citation type="submission" date="2012-08" db="EMBL/GenBank/DDBJ databases">
        <title>Genome sequence of Kazachstania naganishii.</title>
        <authorList>
            <person name="Gordon J.L."/>
            <person name="Armisen D."/>
            <person name="Proux-Wera E."/>
            <person name="OhEigeartaigh S.S."/>
            <person name="Byrne K.P."/>
            <person name="Wolfe K.H."/>
        </authorList>
    </citation>
    <scope>NUCLEOTIDE SEQUENCE [LARGE SCALE GENOMIC DNA]</scope>
    <source>
        <strain evidence="3">ATCC MYA-139 / BCRC 22969 / CBS 8797 / CCRC 22969 / KCTC 17520 / NBRC 10181 / NCYC 3082</strain>
    </source>
</reference>
<dbReference type="PANTHER" id="PTHR11362:SF148">
    <property type="entry name" value="CARBOXYPEPTIDASE Y INHIBITOR"/>
    <property type="match status" value="1"/>
</dbReference>
<keyword evidence="3" id="KW-1185">Reference proteome</keyword>
<dbReference type="InterPro" id="IPR036610">
    <property type="entry name" value="PEBP-like_sf"/>
</dbReference>
<reference evidence="2 3" key="1">
    <citation type="journal article" date="2011" name="Proc. Natl. Acad. Sci. U.S.A.">
        <title>Evolutionary erosion of yeast sex chromosomes by mating-type switching accidents.</title>
        <authorList>
            <person name="Gordon J.L."/>
            <person name="Armisen D."/>
            <person name="Proux-Wera E."/>
            <person name="Oheigeartaigh S.S."/>
            <person name="Byrne K.P."/>
            <person name="Wolfe K.H."/>
        </authorList>
    </citation>
    <scope>NUCLEOTIDE SEQUENCE [LARGE SCALE GENOMIC DNA]</scope>
    <source>
        <strain evidence="3">ATCC MYA-139 / BCRC 22969 / CBS 8797 / CCRC 22969 / KCTC 17520 / NBRC 10181 / NCYC 3082</strain>
    </source>
</reference>
<dbReference type="STRING" id="1071383.J7S0L6"/>
<dbReference type="CDD" id="cd00866">
    <property type="entry name" value="PEBP_euk"/>
    <property type="match status" value="1"/>
</dbReference>
<accession>J7S0L6</accession>
<dbReference type="KEGG" id="kng:KNAG_0F03830"/>
<dbReference type="InterPro" id="IPR035810">
    <property type="entry name" value="PEBP_euk"/>
</dbReference>
<dbReference type="GO" id="GO:0046578">
    <property type="term" value="P:regulation of Ras protein signal transduction"/>
    <property type="evidence" value="ECO:0007669"/>
    <property type="project" value="TreeGrafter"/>
</dbReference>
<organism evidence="2 3">
    <name type="scientific">Huiozyma naganishii (strain ATCC MYA-139 / BCRC 22969 / CBS 8797 / KCTC 17520 / NBRC 10181 / NCYC 3082 / Yp74L-3)</name>
    <name type="common">Yeast</name>
    <name type="synonym">Kazachstania naganishii</name>
    <dbReference type="NCBI Taxonomy" id="1071383"/>
    <lineage>
        <taxon>Eukaryota</taxon>
        <taxon>Fungi</taxon>
        <taxon>Dikarya</taxon>
        <taxon>Ascomycota</taxon>
        <taxon>Saccharomycotina</taxon>
        <taxon>Saccharomycetes</taxon>
        <taxon>Saccharomycetales</taxon>
        <taxon>Saccharomycetaceae</taxon>
        <taxon>Huiozyma</taxon>
    </lineage>
</organism>
<protein>
    <recommendedName>
        <fullName evidence="4">Phosphatidylethanolamine-binding protein</fullName>
    </recommendedName>
</protein>
<dbReference type="GeneID" id="34526762"/>
<dbReference type="Gene3D" id="3.90.280.10">
    <property type="entry name" value="PEBP-like"/>
    <property type="match status" value="1"/>
</dbReference>
<evidence type="ECO:0000256" key="1">
    <source>
        <dbReference type="ARBA" id="ARBA00007091"/>
    </source>
</evidence>
<gene>
    <name evidence="2" type="primary">KNAG0F03830</name>
    <name evidence="2" type="ordered locus">KNAG_0F03830</name>
</gene>
<dbReference type="PROSITE" id="PS01220">
    <property type="entry name" value="PBP"/>
    <property type="match status" value="1"/>
</dbReference>
<dbReference type="SUPFAM" id="SSF49777">
    <property type="entry name" value="PEBP-like"/>
    <property type="match status" value="1"/>
</dbReference>
<dbReference type="GO" id="GO:0030414">
    <property type="term" value="F:peptidase inhibitor activity"/>
    <property type="evidence" value="ECO:0007669"/>
    <property type="project" value="TreeGrafter"/>
</dbReference>
<dbReference type="Proteomes" id="UP000006310">
    <property type="component" value="Chromosome 6"/>
</dbReference>
<dbReference type="InterPro" id="IPR008914">
    <property type="entry name" value="PEBP"/>
</dbReference>
<proteinExistence type="inferred from homology"/>
<dbReference type="InterPro" id="IPR001858">
    <property type="entry name" value="Phosphatidylethanolamine-bd_CS"/>
</dbReference>
<dbReference type="PANTHER" id="PTHR11362">
    <property type="entry name" value="PHOSPHATIDYLETHANOLAMINE-BINDING PROTEIN"/>
    <property type="match status" value="1"/>
</dbReference>
<name>J7S0L6_HUIN7</name>
<evidence type="ECO:0008006" key="4">
    <source>
        <dbReference type="Google" id="ProtNLM"/>
    </source>
</evidence>
<dbReference type="OrthoDB" id="2506647at2759"/>
<dbReference type="eggNOG" id="KOG3346">
    <property type="taxonomic scope" value="Eukaryota"/>
</dbReference>
<dbReference type="OMA" id="VHWVVSG"/>
<dbReference type="HOGENOM" id="CLU_043994_3_1_1"/>
<comment type="similarity">
    <text evidence="1">Belongs to the phosphatidylethanolamine-binding protein family.</text>
</comment>
<sequence length="187" mass="20544">MDALVEHEVLKDCFPSLGSQFTLQGELHVEFGPGNVVAMGNELTPTEAKTAPLHVIYTPNEDLDTGASYCLVVTDPDAPSRSDPRLSEICHAVQTGIRFTSPQGGAITGGDHVLPYIGPGPPKGTGLHRYVFLLFKELKTDHTQFTSIADRYYWGYGEKCRGAERWAAENNLELLSVNFFQSQNESN</sequence>
<dbReference type="EMBL" id="HE978319">
    <property type="protein sequence ID" value="CCK71047.1"/>
    <property type="molecule type" value="Genomic_DNA"/>
</dbReference>
<dbReference type="Pfam" id="PF01161">
    <property type="entry name" value="PBP"/>
    <property type="match status" value="1"/>
</dbReference>
<evidence type="ECO:0000313" key="2">
    <source>
        <dbReference type="EMBL" id="CCK71047.1"/>
    </source>
</evidence>
<dbReference type="RefSeq" id="XP_022465293.1">
    <property type="nucleotide sequence ID" value="XM_022608837.1"/>
</dbReference>
<dbReference type="GO" id="GO:0030162">
    <property type="term" value="P:regulation of proteolysis"/>
    <property type="evidence" value="ECO:0007669"/>
    <property type="project" value="TreeGrafter"/>
</dbReference>